<dbReference type="InterPro" id="IPR001188">
    <property type="entry name" value="Sperm_putr-bd"/>
</dbReference>
<evidence type="ECO:0000256" key="3">
    <source>
        <dbReference type="ARBA" id="ARBA00022729"/>
    </source>
</evidence>
<dbReference type="GO" id="GO:0042597">
    <property type="term" value="C:periplasmic space"/>
    <property type="evidence" value="ECO:0007669"/>
    <property type="project" value="UniProtKB-SubCell"/>
</dbReference>
<dbReference type="RefSeq" id="WP_133607197.1">
    <property type="nucleotide sequence ID" value="NZ_SNXW01000002.1"/>
</dbReference>
<feature type="signal peptide" evidence="5">
    <location>
        <begin position="1"/>
        <end position="27"/>
    </location>
</feature>
<name>A0A4R6RJ06_9BURK</name>
<comment type="subcellular location">
    <subcellularLocation>
        <location evidence="1">Periplasm</location>
    </subcellularLocation>
</comment>
<gene>
    <name evidence="6" type="ORF">EV672_102426</name>
</gene>
<dbReference type="SUPFAM" id="SSF53850">
    <property type="entry name" value="Periplasmic binding protein-like II"/>
    <property type="match status" value="1"/>
</dbReference>
<keyword evidence="3 5" id="KW-0732">Signal</keyword>
<dbReference type="Proteomes" id="UP000294593">
    <property type="component" value="Unassembled WGS sequence"/>
</dbReference>
<dbReference type="InterPro" id="IPR006059">
    <property type="entry name" value="SBP"/>
</dbReference>
<dbReference type="AlphaFoldDB" id="A0A4R6RJ06"/>
<keyword evidence="7" id="KW-1185">Reference proteome</keyword>
<dbReference type="EMBL" id="SNXW01000002">
    <property type="protein sequence ID" value="TDP86075.1"/>
    <property type="molecule type" value="Genomic_DNA"/>
</dbReference>
<organism evidence="6 7">
    <name type="scientific">Aquabacterium commune</name>
    <dbReference type="NCBI Taxonomy" id="70586"/>
    <lineage>
        <taxon>Bacteria</taxon>
        <taxon>Pseudomonadati</taxon>
        <taxon>Pseudomonadota</taxon>
        <taxon>Betaproteobacteria</taxon>
        <taxon>Burkholderiales</taxon>
        <taxon>Aquabacterium</taxon>
    </lineage>
</organism>
<proteinExistence type="predicted"/>
<dbReference type="PANTHER" id="PTHR30222:SF17">
    <property type="entry name" value="SPERMIDINE_PUTRESCINE-BINDING PERIPLASMIC PROTEIN"/>
    <property type="match status" value="1"/>
</dbReference>
<dbReference type="PANTHER" id="PTHR30222">
    <property type="entry name" value="SPERMIDINE/PUTRESCINE-BINDING PERIPLASMIC PROTEIN"/>
    <property type="match status" value="1"/>
</dbReference>
<evidence type="ECO:0000256" key="2">
    <source>
        <dbReference type="ARBA" id="ARBA00022448"/>
    </source>
</evidence>
<accession>A0A4R6RJ06</accession>
<dbReference type="GO" id="GO:0015846">
    <property type="term" value="P:polyamine transport"/>
    <property type="evidence" value="ECO:0007669"/>
    <property type="project" value="InterPro"/>
</dbReference>
<dbReference type="OrthoDB" id="8581273at2"/>
<evidence type="ECO:0000256" key="4">
    <source>
        <dbReference type="ARBA" id="ARBA00022764"/>
    </source>
</evidence>
<feature type="chain" id="PRO_5020615074" evidence="5">
    <location>
        <begin position="28"/>
        <end position="375"/>
    </location>
</feature>
<evidence type="ECO:0000313" key="7">
    <source>
        <dbReference type="Proteomes" id="UP000294593"/>
    </source>
</evidence>
<keyword evidence="2" id="KW-0813">Transport</keyword>
<dbReference type="PRINTS" id="PR00909">
    <property type="entry name" value="SPERMDNBNDNG"/>
</dbReference>
<evidence type="ECO:0000256" key="5">
    <source>
        <dbReference type="SAM" id="SignalP"/>
    </source>
</evidence>
<protein>
    <submittedName>
        <fullName evidence="6">Putative spermidine/putrescine transport system substrate-binding protein</fullName>
    </submittedName>
</protein>
<sequence length="375" mass="40827">MFKLLQTGWLAAWCCGLALTHAITAQAGLIPSAVAAAADKGALRVLAWPGYAEPEVVRSFTARTGVRVEVTVVDTDEALWQKLNAAGKASGSGNDTDGFDVFAVNTAELQRYVASNLVQGIDVKRIPNTRLQLPRFRDRASIPGLVRQGARGEQVLGIPFTYSAMGLIFDKRQLREPPTSMAALWDPALQGKVVIYNGGTHNFSLAAMAMGWDAPFQYADTQWQAGADKLIALRRNAVAVYTQPAESARLFMRHHAALMFANYGMQQLNLLKAAGADVGYAIPADGALAWLDCWAIPRNAPHRHLAHAWIDHLLGVEASALLVTRQGLSSTVSETGQDGTHPRLLWLAPVEDAMRRETLWRRIRSGDRLGKVMAP</sequence>
<reference evidence="6 7" key="1">
    <citation type="submission" date="2019-03" db="EMBL/GenBank/DDBJ databases">
        <title>Genomic Encyclopedia of Type Strains, Phase IV (KMG-IV): sequencing the most valuable type-strain genomes for metagenomic binning, comparative biology and taxonomic classification.</title>
        <authorList>
            <person name="Goeker M."/>
        </authorList>
    </citation>
    <scope>NUCLEOTIDE SEQUENCE [LARGE SCALE GENOMIC DNA]</scope>
    <source>
        <strain evidence="6 7">DSM 11901</strain>
    </source>
</reference>
<dbReference type="Gene3D" id="3.40.190.10">
    <property type="entry name" value="Periplasmic binding protein-like II"/>
    <property type="match status" value="2"/>
</dbReference>
<evidence type="ECO:0000313" key="6">
    <source>
        <dbReference type="EMBL" id="TDP86075.1"/>
    </source>
</evidence>
<keyword evidence="4" id="KW-0574">Periplasm</keyword>
<dbReference type="GO" id="GO:0019808">
    <property type="term" value="F:polyamine binding"/>
    <property type="evidence" value="ECO:0007669"/>
    <property type="project" value="InterPro"/>
</dbReference>
<dbReference type="Pfam" id="PF13416">
    <property type="entry name" value="SBP_bac_8"/>
    <property type="match status" value="1"/>
</dbReference>
<comment type="caution">
    <text evidence="6">The sequence shown here is derived from an EMBL/GenBank/DDBJ whole genome shotgun (WGS) entry which is preliminary data.</text>
</comment>
<evidence type="ECO:0000256" key="1">
    <source>
        <dbReference type="ARBA" id="ARBA00004418"/>
    </source>
</evidence>